<name>A0A9P4P600_9PLEO</name>
<accession>A0A9P4P600</accession>
<sequence length="216" mass="24010">MHERARGPESAFYRRRRGFASMCRRNILKTPATENRRGNDLRNRVRKGDVSVTEGAGLAAEGHYYNTNNNINRGSDPLHYCEPEMCTVSQVRPALFSMMSEAAVAGVEKLALQFPTTAGVSYLQHPEQAREQYRGHSISACMSKSIAPVVKSLARSVEAGIFDVRSVKLGLQAYFSLPRASGRNPSMLLLASCKGGHLARMYLQRPLLRQRKAVVK</sequence>
<dbReference type="EMBL" id="MU001513">
    <property type="protein sequence ID" value="KAF2438091.1"/>
    <property type="molecule type" value="Genomic_DNA"/>
</dbReference>
<gene>
    <name evidence="1" type="ORF">P171DRAFT_437173</name>
</gene>
<evidence type="ECO:0000313" key="1">
    <source>
        <dbReference type="EMBL" id="KAF2438091.1"/>
    </source>
</evidence>
<reference evidence="1" key="1">
    <citation type="journal article" date="2020" name="Stud. Mycol.">
        <title>101 Dothideomycetes genomes: a test case for predicting lifestyles and emergence of pathogens.</title>
        <authorList>
            <person name="Haridas S."/>
            <person name="Albert R."/>
            <person name="Binder M."/>
            <person name="Bloem J."/>
            <person name="Labutti K."/>
            <person name="Salamov A."/>
            <person name="Andreopoulos B."/>
            <person name="Baker S."/>
            <person name="Barry K."/>
            <person name="Bills G."/>
            <person name="Bluhm B."/>
            <person name="Cannon C."/>
            <person name="Castanera R."/>
            <person name="Culley D."/>
            <person name="Daum C."/>
            <person name="Ezra D."/>
            <person name="Gonzalez J."/>
            <person name="Henrissat B."/>
            <person name="Kuo A."/>
            <person name="Liang C."/>
            <person name="Lipzen A."/>
            <person name="Lutzoni F."/>
            <person name="Magnuson J."/>
            <person name="Mondo S."/>
            <person name="Nolan M."/>
            <person name="Ohm R."/>
            <person name="Pangilinan J."/>
            <person name="Park H.-J."/>
            <person name="Ramirez L."/>
            <person name="Alfaro M."/>
            <person name="Sun H."/>
            <person name="Tritt A."/>
            <person name="Yoshinaga Y."/>
            <person name="Zwiers L.-H."/>
            <person name="Turgeon B."/>
            <person name="Goodwin S."/>
            <person name="Spatafora J."/>
            <person name="Crous P."/>
            <person name="Grigoriev I."/>
        </authorList>
    </citation>
    <scope>NUCLEOTIDE SEQUENCE</scope>
    <source>
        <strain evidence="1">CBS 690.94</strain>
    </source>
</reference>
<comment type="caution">
    <text evidence="1">The sequence shown here is derived from an EMBL/GenBank/DDBJ whole genome shotgun (WGS) entry which is preliminary data.</text>
</comment>
<organism evidence="1 2">
    <name type="scientific">Karstenula rhodostoma CBS 690.94</name>
    <dbReference type="NCBI Taxonomy" id="1392251"/>
    <lineage>
        <taxon>Eukaryota</taxon>
        <taxon>Fungi</taxon>
        <taxon>Dikarya</taxon>
        <taxon>Ascomycota</taxon>
        <taxon>Pezizomycotina</taxon>
        <taxon>Dothideomycetes</taxon>
        <taxon>Pleosporomycetidae</taxon>
        <taxon>Pleosporales</taxon>
        <taxon>Massarineae</taxon>
        <taxon>Didymosphaeriaceae</taxon>
        <taxon>Karstenula</taxon>
    </lineage>
</organism>
<dbReference type="AlphaFoldDB" id="A0A9P4P600"/>
<evidence type="ECO:0000313" key="2">
    <source>
        <dbReference type="Proteomes" id="UP000799764"/>
    </source>
</evidence>
<protein>
    <submittedName>
        <fullName evidence="1">Uncharacterized protein</fullName>
    </submittedName>
</protein>
<proteinExistence type="predicted"/>
<keyword evidence="2" id="KW-1185">Reference proteome</keyword>
<dbReference type="Proteomes" id="UP000799764">
    <property type="component" value="Unassembled WGS sequence"/>
</dbReference>